<comment type="similarity">
    <text evidence="1">Belongs to the protein-tyrosine phosphatase family.</text>
</comment>
<dbReference type="InterPro" id="IPR000242">
    <property type="entry name" value="PTP_cat"/>
</dbReference>
<accession>A0ABR1BSF3</accession>
<reference evidence="8 9" key="1">
    <citation type="submission" date="2023-08" db="EMBL/GenBank/DDBJ databases">
        <title>A Necator americanus chromosomal reference genome.</title>
        <authorList>
            <person name="Ilik V."/>
            <person name="Petrzelkova K.J."/>
            <person name="Pardy F."/>
            <person name="Fuh T."/>
            <person name="Niatou-Singa F.S."/>
            <person name="Gouil Q."/>
            <person name="Baker L."/>
            <person name="Ritchie M.E."/>
            <person name="Jex A.R."/>
            <person name="Gazzola D."/>
            <person name="Li H."/>
            <person name="Toshio Fujiwara R."/>
            <person name="Zhan B."/>
            <person name="Aroian R.V."/>
            <person name="Pafco B."/>
            <person name="Schwarz E.M."/>
        </authorList>
    </citation>
    <scope>NUCLEOTIDE SEQUENCE [LARGE SCALE GENOMIC DNA]</scope>
    <source>
        <strain evidence="8 9">Aroian</strain>
        <tissue evidence="8">Whole animal</tissue>
    </source>
</reference>
<dbReference type="Proteomes" id="UP001303046">
    <property type="component" value="Unassembled WGS sequence"/>
</dbReference>
<dbReference type="PROSITE" id="PS50055">
    <property type="entry name" value="TYR_PHOSPHATASE_PTP"/>
    <property type="match status" value="1"/>
</dbReference>
<evidence type="ECO:0000256" key="4">
    <source>
        <dbReference type="ARBA" id="ARBA00022912"/>
    </source>
</evidence>
<dbReference type="PRINTS" id="PR00700">
    <property type="entry name" value="PRTYPHPHTASE"/>
</dbReference>
<feature type="domain" description="Tyrosine specific protein phosphatases" evidence="7">
    <location>
        <begin position="357"/>
        <end position="426"/>
    </location>
</feature>
<evidence type="ECO:0000256" key="1">
    <source>
        <dbReference type="ARBA" id="ARBA00009580"/>
    </source>
</evidence>
<evidence type="ECO:0000313" key="8">
    <source>
        <dbReference type="EMBL" id="KAK6729319.1"/>
    </source>
</evidence>
<proteinExistence type="inferred from homology"/>
<keyword evidence="3" id="KW-0378">Hydrolase</keyword>
<comment type="caution">
    <text evidence="8">The sequence shown here is derived from an EMBL/GenBank/DDBJ whole genome shotgun (WGS) entry which is preliminary data.</text>
</comment>
<dbReference type="SMART" id="SM00194">
    <property type="entry name" value="PTPc"/>
    <property type="match status" value="1"/>
</dbReference>
<dbReference type="InterPro" id="IPR016130">
    <property type="entry name" value="Tyr_Pase_AS"/>
</dbReference>
<evidence type="ECO:0000256" key="3">
    <source>
        <dbReference type="ARBA" id="ARBA00022801"/>
    </source>
</evidence>
<dbReference type="PROSITE" id="PS00383">
    <property type="entry name" value="TYR_PHOSPHATASE_1"/>
    <property type="match status" value="1"/>
</dbReference>
<keyword evidence="9" id="KW-1185">Reference proteome</keyword>
<dbReference type="PROSITE" id="PS50056">
    <property type="entry name" value="TYR_PHOSPHATASE_2"/>
    <property type="match status" value="1"/>
</dbReference>
<dbReference type="PANTHER" id="PTHR19134:SF562">
    <property type="entry name" value="PROTEIN-TYROSINE-PHOSPHATASE"/>
    <property type="match status" value="1"/>
</dbReference>
<dbReference type="SUPFAM" id="SSF52799">
    <property type="entry name" value="(Phosphotyrosine protein) phosphatases II"/>
    <property type="match status" value="1"/>
</dbReference>
<gene>
    <name evidence="8" type="primary">Necator_chrI.g2525</name>
    <name evidence="8" type="ORF">RB195_006397</name>
</gene>
<dbReference type="Pfam" id="PF00102">
    <property type="entry name" value="Y_phosphatase"/>
    <property type="match status" value="1"/>
</dbReference>
<dbReference type="EMBL" id="JAVFWL010000001">
    <property type="protein sequence ID" value="KAK6729319.1"/>
    <property type="molecule type" value="Genomic_DNA"/>
</dbReference>
<keyword evidence="5" id="KW-1133">Transmembrane helix</keyword>
<dbReference type="Gene3D" id="3.90.190.10">
    <property type="entry name" value="Protein tyrosine phosphatase superfamily"/>
    <property type="match status" value="1"/>
</dbReference>
<dbReference type="CDD" id="cd00047">
    <property type="entry name" value="PTPc"/>
    <property type="match status" value="1"/>
</dbReference>
<keyword evidence="5" id="KW-0812">Transmembrane</keyword>
<dbReference type="PANTHER" id="PTHR19134">
    <property type="entry name" value="RECEPTOR-TYPE TYROSINE-PROTEIN PHOSPHATASE"/>
    <property type="match status" value="1"/>
</dbReference>
<dbReference type="InterPro" id="IPR050348">
    <property type="entry name" value="Protein-Tyr_Phosphatase"/>
</dbReference>
<evidence type="ECO:0000256" key="2">
    <source>
        <dbReference type="ARBA" id="ARBA00013064"/>
    </source>
</evidence>
<keyword evidence="5" id="KW-0472">Membrane</keyword>
<dbReference type="EC" id="3.1.3.48" evidence="2"/>
<evidence type="ECO:0000259" key="7">
    <source>
        <dbReference type="PROSITE" id="PS50056"/>
    </source>
</evidence>
<dbReference type="InterPro" id="IPR029021">
    <property type="entry name" value="Prot-tyrosine_phosphatase-like"/>
</dbReference>
<evidence type="ECO:0000256" key="5">
    <source>
        <dbReference type="SAM" id="Phobius"/>
    </source>
</evidence>
<dbReference type="InterPro" id="IPR000387">
    <property type="entry name" value="Tyr_Pase_dom"/>
</dbReference>
<feature type="transmembrane region" description="Helical" evidence="5">
    <location>
        <begin position="6"/>
        <end position="30"/>
    </location>
</feature>
<name>A0ABR1BSF3_NECAM</name>
<sequence>MLEAMDIVLVCLGTVVLLLALFAFLLFLIIKRPIWQQKQKAKQEANRKCYLDQTHVNPVSLKNGALPNVITVPASAPDVHLKAAGNEEEDVKEKQVDTDGINLTVEKISEVVDVRRQDDSQQSRLATSIKRQNRPCRIKLFPDVATAAQAEAVQTEHTVESFMGDLYRIRQGNDSVLHEEFQILETWDSAREKNCTAAEKKRTRNRFVDILPNDDTRVILRGPDDYINASLIDGYNNAGQFIAAQGPIGPEEIVDERKESTVDDFWRMIWEKNVQCVLMLTDCVENMRQRCARYWPLLGEMRRFGDVQVNLISESVDPICIHREFDIRNDEETRQVSQYHFLNWQDARGPESIVHLLDFVERVMHKQYRKPIVVHCSAGVGRTGVLIALWRLIEKAQKERVIDIFGTVDNLRRQRSRMVQTPEQYLSLYEAISLVITEKRL</sequence>
<evidence type="ECO:0000313" key="9">
    <source>
        <dbReference type="Proteomes" id="UP001303046"/>
    </source>
</evidence>
<protein>
    <recommendedName>
        <fullName evidence="2">protein-tyrosine-phosphatase</fullName>
        <ecNumber evidence="2">3.1.3.48</ecNumber>
    </recommendedName>
</protein>
<feature type="domain" description="Tyrosine-protein phosphatase" evidence="6">
    <location>
        <begin position="177"/>
        <end position="435"/>
    </location>
</feature>
<evidence type="ECO:0000259" key="6">
    <source>
        <dbReference type="PROSITE" id="PS50055"/>
    </source>
</evidence>
<keyword evidence="4" id="KW-0904">Protein phosphatase</keyword>
<organism evidence="8 9">
    <name type="scientific">Necator americanus</name>
    <name type="common">Human hookworm</name>
    <dbReference type="NCBI Taxonomy" id="51031"/>
    <lineage>
        <taxon>Eukaryota</taxon>
        <taxon>Metazoa</taxon>
        <taxon>Ecdysozoa</taxon>
        <taxon>Nematoda</taxon>
        <taxon>Chromadorea</taxon>
        <taxon>Rhabditida</taxon>
        <taxon>Rhabditina</taxon>
        <taxon>Rhabditomorpha</taxon>
        <taxon>Strongyloidea</taxon>
        <taxon>Ancylostomatidae</taxon>
        <taxon>Bunostominae</taxon>
        <taxon>Necator</taxon>
    </lineage>
</organism>
<dbReference type="InterPro" id="IPR003595">
    <property type="entry name" value="Tyr_Pase_cat"/>
</dbReference>
<dbReference type="SMART" id="SM00404">
    <property type="entry name" value="PTPc_motif"/>
    <property type="match status" value="1"/>
</dbReference>